<proteinExistence type="inferred from homology"/>
<feature type="signal peptide" evidence="19">
    <location>
        <begin position="1"/>
        <end position="26"/>
    </location>
</feature>
<comment type="similarity">
    <text evidence="2 16">Belongs to the alkaline phosphatase family.</text>
</comment>
<evidence type="ECO:0000256" key="8">
    <source>
        <dbReference type="ARBA" id="ARBA00022801"/>
    </source>
</evidence>
<protein>
    <recommendedName>
        <fullName evidence="3 17">Alkaline phosphatase</fullName>
        <ecNumber evidence="3 17">3.1.3.1</ecNumber>
    </recommendedName>
</protein>
<gene>
    <name evidence="20" type="ORF">MNOR_LOCUS39640</name>
</gene>
<keyword evidence="11" id="KW-0472">Membrane</keyword>
<feature type="compositionally biased region" description="Acidic residues" evidence="18">
    <location>
        <begin position="546"/>
        <end position="555"/>
    </location>
</feature>
<evidence type="ECO:0000313" key="20">
    <source>
        <dbReference type="EMBL" id="CAL4228704.1"/>
    </source>
</evidence>
<evidence type="ECO:0000256" key="16">
    <source>
        <dbReference type="RuleBase" id="RU003946"/>
    </source>
</evidence>
<evidence type="ECO:0000256" key="10">
    <source>
        <dbReference type="ARBA" id="ARBA00022842"/>
    </source>
</evidence>
<sequence>MIMVIMQELVHVMLCLGTLLPVGSWAKQGVHTGGSAPGSLHFPRPHTRDNDASYWMDLGKRDIEDALLKTDIKGKAKNVILFLGDGMGLPSITAGRILKGQKQGYSGEEGYLEWEKFPNAALMKTYCVDRQVADSACTATAYLTGVKANYYTLGVSANVEYEDCEASLNEENRVDSILKWAQDAGKETGFVTSARVTHATPAGLYAHSSSRKWECDSKMIKVLGEQDKCKDIGRQLVEDEPGRSINVIMGGARQEMGAEPQWEEEIKCGRTDKRDLTKEWMKHKKDMGKTHSYVTNKKQLKNINLDDTEYIMGLFGERHMPYVVHQNKTDMEGPPSLKEMTRAAIKRLQKKEEGFFLMVEGGRIDHGLHETRPVRALNELLAFEEAVIEAMELVDVRETLIVVTADHSHTMTINGYPDRGNSIFGQAQYEYVTDGMPYTTLMFTNGPGWNFTWDGEKVMRPNLTGVDTADESYMALSAVPTKPDSETHGGEDVIAYATGPWSHLFHKVHEQSYVAHVMAYASCLGPYADCKRPVESLENVYKVDKDDDDDDDDDYEKTTNKYKRKTPNSSASLHSSLTVIFIAVTLLKLLNLRN</sequence>
<feature type="active site" description="Phosphoserine intermediate" evidence="14">
    <location>
        <position position="135"/>
    </location>
</feature>
<feature type="binding site" evidence="15">
    <location>
        <position position="200"/>
    </location>
    <ligand>
        <name>Mg(2+)</name>
        <dbReference type="ChEBI" id="CHEBI:18420"/>
    </ligand>
</feature>
<dbReference type="PRINTS" id="PR00113">
    <property type="entry name" value="ALKPHPHTASE"/>
</dbReference>
<dbReference type="GO" id="GO:0004035">
    <property type="term" value="F:alkaline phosphatase activity"/>
    <property type="evidence" value="ECO:0007669"/>
    <property type="project" value="UniProtKB-EC"/>
</dbReference>
<evidence type="ECO:0000256" key="1">
    <source>
        <dbReference type="ARBA" id="ARBA00004609"/>
    </source>
</evidence>
<feature type="region of interest" description="Disordered" evidence="18">
    <location>
        <begin position="541"/>
        <end position="570"/>
    </location>
</feature>
<dbReference type="AlphaFoldDB" id="A0AAV2STQ3"/>
<feature type="chain" id="PRO_5043651746" description="Alkaline phosphatase" evidence="19">
    <location>
        <begin position="27"/>
        <end position="594"/>
    </location>
</feature>
<dbReference type="PANTHER" id="PTHR11596:SF5">
    <property type="entry name" value="ALKALINE PHOSPHATASE"/>
    <property type="match status" value="1"/>
</dbReference>
<keyword evidence="9 15" id="KW-0862">Zinc</keyword>
<feature type="binding site" evidence="15">
    <location>
        <position position="198"/>
    </location>
    <ligand>
        <name>Mg(2+)</name>
        <dbReference type="ChEBI" id="CHEBI:18420"/>
    </ligand>
</feature>
<evidence type="ECO:0000256" key="2">
    <source>
        <dbReference type="ARBA" id="ARBA00005984"/>
    </source>
</evidence>
<dbReference type="Gene3D" id="3.40.720.10">
    <property type="entry name" value="Alkaline Phosphatase, subunit A"/>
    <property type="match status" value="1"/>
</dbReference>
<dbReference type="EC" id="3.1.3.1" evidence="3 17"/>
<evidence type="ECO:0000256" key="19">
    <source>
        <dbReference type="SAM" id="SignalP"/>
    </source>
</evidence>
<organism evidence="20 21">
    <name type="scientific">Meganyctiphanes norvegica</name>
    <name type="common">Northern krill</name>
    <name type="synonym">Thysanopoda norvegica</name>
    <dbReference type="NCBI Taxonomy" id="48144"/>
    <lineage>
        <taxon>Eukaryota</taxon>
        <taxon>Metazoa</taxon>
        <taxon>Ecdysozoa</taxon>
        <taxon>Arthropoda</taxon>
        <taxon>Crustacea</taxon>
        <taxon>Multicrustacea</taxon>
        <taxon>Malacostraca</taxon>
        <taxon>Eumalacostraca</taxon>
        <taxon>Eucarida</taxon>
        <taxon>Euphausiacea</taxon>
        <taxon>Euphausiidae</taxon>
        <taxon>Meganyctiphanes</taxon>
    </lineage>
</organism>
<evidence type="ECO:0000256" key="3">
    <source>
        <dbReference type="ARBA" id="ARBA00012647"/>
    </source>
</evidence>
<name>A0AAV2STQ3_MEGNR</name>
<dbReference type="InterPro" id="IPR018299">
    <property type="entry name" value="Alkaline_phosphatase_AS"/>
</dbReference>
<dbReference type="FunFam" id="3.40.720.10:FF:000008">
    <property type="entry name" value="Alkaline phosphatase"/>
    <property type="match status" value="1"/>
</dbReference>
<evidence type="ECO:0000256" key="11">
    <source>
        <dbReference type="ARBA" id="ARBA00023136"/>
    </source>
</evidence>
<evidence type="ECO:0000256" key="6">
    <source>
        <dbReference type="ARBA" id="ARBA00022622"/>
    </source>
</evidence>
<dbReference type="PANTHER" id="PTHR11596">
    <property type="entry name" value="ALKALINE PHOSPHATASE"/>
    <property type="match status" value="1"/>
</dbReference>
<comment type="subcellular location">
    <subcellularLocation>
        <location evidence="1">Cell membrane</location>
        <topology evidence="1">Lipid-anchor</topology>
        <topology evidence="1">GPI-anchor</topology>
    </subcellularLocation>
</comment>
<dbReference type="Pfam" id="PF00245">
    <property type="entry name" value="Alk_phosphatase"/>
    <property type="match status" value="1"/>
</dbReference>
<evidence type="ECO:0000256" key="17">
    <source>
        <dbReference type="RuleBase" id="RU003947"/>
    </source>
</evidence>
<feature type="binding site" evidence="15">
    <location>
        <position position="369"/>
    </location>
    <ligand>
        <name>Zn(2+)</name>
        <dbReference type="ChEBI" id="CHEBI:29105"/>
        <label>2</label>
    </ligand>
</feature>
<keyword evidence="7 15" id="KW-0479">Metal-binding</keyword>
<keyword evidence="8 17" id="KW-0378">Hydrolase</keyword>
<evidence type="ECO:0000256" key="5">
    <source>
        <dbReference type="ARBA" id="ARBA00022553"/>
    </source>
</evidence>
<evidence type="ECO:0000256" key="14">
    <source>
        <dbReference type="PIRSR" id="PIRSR601952-1"/>
    </source>
</evidence>
<evidence type="ECO:0000256" key="13">
    <source>
        <dbReference type="ARBA" id="ARBA00023288"/>
    </source>
</evidence>
<evidence type="ECO:0000256" key="9">
    <source>
        <dbReference type="ARBA" id="ARBA00022833"/>
    </source>
</evidence>
<reference evidence="20 21" key="1">
    <citation type="submission" date="2024-05" db="EMBL/GenBank/DDBJ databases">
        <authorList>
            <person name="Wallberg A."/>
        </authorList>
    </citation>
    <scope>NUCLEOTIDE SEQUENCE [LARGE SCALE GENOMIC DNA]</scope>
</reference>
<evidence type="ECO:0000256" key="18">
    <source>
        <dbReference type="SAM" id="MobiDB-lite"/>
    </source>
</evidence>
<dbReference type="EMBL" id="CAXKWB010106234">
    <property type="protein sequence ID" value="CAL4228704.1"/>
    <property type="molecule type" value="Genomic_DNA"/>
</dbReference>
<feature type="binding site" evidence="15">
    <location>
        <position position="360"/>
    </location>
    <ligand>
        <name>Mg(2+)</name>
        <dbReference type="ChEBI" id="CHEBI:18420"/>
    </ligand>
</feature>
<comment type="caution">
    <text evidence="20">The sequence shown here is derived from an EMBL/GenBank/DDBJ whole genome shotgun (WGS) entry which is preliminary data.</text>
</comment>
<evidence type="ECO:0000256" key="4">
    <source>
        <dbReference type="ARBA" id="ARBA00022475"/>
    </source>
</evidence>
<keyword evidence="21" id="KW-1185">Reference proteome</keyword>
<feature type="binding site" evidence="15">
    <location>
        <position position="488"/>
    </location>
    <ligand>
        <name>Zn(2+)</name>
        <dbReference type="ChEBI" id="CHEBI:29105"/>
        <label>2</label>
    </ligand>
</feature>
<comment type="cofactor">
    <cofactor evidence="15">
        <name>Mg(2+)</name>
        <dbReference type="ChEBI" id="CHEBI:18420"/>
    </cofactor>
    <text evidence="15">Binds 1 Mg(2+) ion.</text>
</comment>
<dbReference type="GO" id="GO:0098552">
    <property type="term" value="C:side of membrane"/>
    <property type="evidence" value="ECO:0007669"/>
    <property type="project" value="UniProtKB-KW"/>
</dbReference>
<keyword evidence="10 15" id="KW-0460">Magnesium</keyword>
<keyword evidence="13" id="KW-0449">Lipoprotein</keyword>
<keyword evidence="4" id="KW-1003">Cell membrane</keyword>
<feature type="binding site" evidence="15">
    <location>
        <position position="85"/>
    </location>
    <ligand>
        <name>Zn(2+)</name>
        <dbReference type="ChEBI" id="CHEBI:29105"/>
        <label>2</label>
    </ligand>
</feature>
<evidence type="ECO:0000313" key="21">
    <source>
        <dbReference type="Proteomes" id="UP001497623"/>
    </source>
</evidence>
<feature type="binding site" evidence="15">
    <location>
        <position position="85"/>
    </location>
    <ligand>
        <name>Mg(2+)</name>
        <dbReference type="ChEBI" id="CHEBI:18420"/>
    </ligand>
</feature>
<dbReference type="GO" id="GO:0046872">
    <property type="term" value="F:metal ion binding"/>
    <property type="evidence" value="ECO:0007669"/>
    <property type="project" value="UniProtKB-KW"/>
</dbReference>
<feature type="binding site" evidence="15">
    <location>
        <position position="407"/>
    </location>
    <ligand>
        <name>Zn(2+)</name>
        <dbReference type="ChEBI" id="CHEBI:29105"/>
        <label>2</label>
    </ligand>
</feature>
<evidence type="ECO:0000256" key="12">
    <source>
        <dbReference type="ARBA" id="ARBA00023180"/>
    </source>
</evidence>
<dbReference type="Proteomes" id="UP001497623">
    <property type="component" value="Unassembled WGS sequence"/>
</dbReference>
<feature type="binding site" evidence="15">
    <location>
        <position position="365"/>
    </location>
    <ligand>
        <name>Zn(2+)</name>
        <dbReference type="ChEBI" id="CHEBI:29105"/>
        <label>2</label>
    </ligand>
</feature>
<keyword evidence="12" id="KW-0325">Glycoprotein</keyword>
<dbReference type="PROSITE" id="PS00123">
    <property type="entry name" value="ALKALINE_PHOSPHATASE"/>
    <property type="match status" value="1"/>
</dbReference>
<comment type="cofactor">
    <cofactor evidence="15">
        <name>Zn(2+)</name>
        <dbReference type="ChEBI" id="CHEBI:29105"/>
    </cofactor>
    <text evidence="15">Binds 2 Zn(2+) ions.</text>
</comment>
<comment type="catalytic activity">
    <reaction evidence="17">
        <text>a phosphate monoester + H2O = an alcohol + phosphate</text>
        <dbReference type="Rhea" id="RHEA:15017"/>
        <dbReference type="ChEBI" id="CHEBI:15377"/>
        <dbReference type="ChEBI" id="CHEBI:30879"/>
        <dbReference type="ChEBI" id="CHEBI:43474"/>
        <dbReference type="ChEBI" id="CHEBI:67140"/>
        <dbReference type="EC" id="3.1.3.1"/>
    </reaction>
</comment>
<dbReference type="SMART" id="SM00098">
    <property type="entry name" value="alkPPc"/>
    <property type="match status" value="1"/>
</dbReference>
<evidence type="ECO:0000256" key="15">
    <source>
        <dbReference type="PIRSR" id="PIRSR601952-2"/>
    </source>
</evidence>
<keyword evidence="5" id="KW-0597">Phosphoprotein</keyword>
<dbReference type="InterPro" id="IPR017850">
    <property type="entry name" value="Alkaline_phosphatase_core_sf"/>
</dbReference>
<dbReference type="CDD" id="cd16012">
    <property type="entry name" value="ALP"/>
    <property type="match status" value="1"/>
</dbReference>
<dbReference type="SUPFAM" id="SSF53649">
    <property type="entry name" value="Alkaline phosphatase-like"/>
    <property type="match status" value="1"/>
</dbReference>
<keyword evidence="19" id="KW-0732">Signal</keyword>
<feature type="binding site" evidence="15">
    <location>
        <position position="406"/>
    </location>
    <ligand>
        <name>Zn(2+)</name>
        <dbReference type="ChEBI" id="CHEBI:29105"/>
        <label>2</label>
    </ligand>
</feature>
<dbReference type="InterPro" id="IPR001952">
    <property type="entry name" value="Alkaline_phosphatase"/>
</dbReference>
<dbReference type="GO" id="GO:0005886">
    <property type="term" value="C:plasma membrane"/>
    <property type="evidence" value="ECO:0007669"/>
    <property type="project" value="UniProtKB-SubCell"/>
</dbReference>
<evidence type="ECO:0000256" key="7">
    <source>
        <dbReference type="ARBA" id="ARBA00022723"/>
    </source>
</evidence>
<keyword evidence="6" id="KW-0336">GPI-anchor</keyword>
<accession>A0AAV2STQ3</accession>